<comment type="caution">
    <text evidence="1">The sequence shown here is derived from an EMBL/GenBank/DDBJ whole genome shotgun (WGS) entry which is preliminary data.</text>
</comment>
<protein>
    <recommendedName>
        <fullName evidence="3">Transposase</fullName>
    </recommendedName>
</protein>
<evidence type="ECO:0000313" key="1">
    <source>
        <dbReference type="EMBL" id="KWZ31242.1"/>
    </source>
</evidence>
<dbReference type="Proteomes" id="UP000070434">
    <property type="component" value="Unassembled WGS sequence"/>
</dbReference>
<organism evidence="1 2">
    <name type="scientific">Burkholderia anthina</name>
    <dbReference type="NCBI Taxonomy" id="179879"/>
    <lineage>
        <taxon>Bacteria</taxon>
        <taxon>Pseudomonadati</taxon>
        <taxon>Pseudomonadota</taxon>
        <taxon>Betaproteobacteria</taxon>
        <taxon>Burkholderiales</taxon>
        <taxon>Burkholderiaceae</taxon>
        <taxon>Burkholderia</taxon>
        <taxon>Burkholderia cepacia complex</taxon>
    </lineage>
</organism>
<gene>
    <name evidence="1" type="ORF">WS64_23350</name>
</gene>
<evidence type="ECO:0000313" key="2">
    <source>
        <dbReference type="Proteomes" id="UP000070434"/>
    </source>
</evidence>
<accession>A0AAW3PS36</accession>
<evidence type="ECO:0008006" key="3">
    <source>
        <dbReference type="Google" id="ProtNLM"/>
    </source>
</evidence>
<sequence>MMAVQRNALTIDRYRRMRLDYLVNSMWSSVRIFFRTVHQIVQPRNIFAIDAMCFRSGDHSPTM</sequence>
<reference evidence="1 2" key="1">
    <citation type="submission" date="2015-11" db="EMBL/GenBank/DDBJ databases">
        <authorList>
            <person name="Sahl J."/>
            <person name="Wagner D."/>
            <person name="Keim P."/>
        </authorList>
    </citation>
    <scope>NUCLEOTIDE SEQUENCE [LARGE SCALE GENOMIC DNA]</scope>
    <source>
        <strain evidence="1 2">AZ-4-2-10-S1-D7</strain>
    </source>
</reference>
<dbReference type="AlphaFoldDB" id="A0AAW3PS36"/>
<proteinExistence type="predicted"/>
<dbReference type="EMBL" id="LNJP01000003">
    <property type="protein sequence ID" value="KWZ31242.1"/>
    <property type="molecule type" value="Genomic_DNA"/>
</dbReference>
<name>A0AAW3PS36_9BURK</name>